<feature type="domain" description="Enoyl reductase (ER)" evidence="3">
    <location>
        <begin position="14"/>
        <end position="340"/>
    </location>
</feature>
<dbReference type="EMBL" id="KE720879">
    <property type="protein sequence ID" value="ERF74417.1"/>
    <property type="molecule type" value="Genomic_DNA"/>
</dbReference>
<dbReference type="GeneID" id="19241535"/>
<keyword evidence="5" id="KW-1185">Reference proteome</keyword>
<proteinExistence type="inferred from homology"/>
<name>U1GA83_ENDPU</name>
<dbReference type="PANTHER" id="PTHR45348">
    <property type="entry name" value="HYPOTHETICAL OXIDOREDUCTASE (EUROFUNG)"/>
    <property type="match status" value="1"/>
</dbReference>
<reference evidence="5" key="1">
    <citation type="journal article" date="2014" name="BMC Genomics">
        <title>Genome characteristics reveal the impact of lichenization on lichen-forming fungus Endocarpon pusillum Hedwig (Verrucariales, Ascomycota).</title>
        <authorList>
            <person name="Wang Y.-Y."/>
            <person name="Liu B."/>
            <person name="Zhang X.-Y."/>
            <person name="Zhou Q.-M."/>
            <person name="Zhang T."/>
            <person name="Li H."/>
            <person name="Yu Y.-F."/>
            <person name="Zhang X.-L."/>
            <person name="Hao X.-Y."/>
            <person name="Wang M."/>
            <person name="Wang L."/>
            <person name="Wei J.-C."/>
        </authorList>
    </citation>
    <scope>NUCLEOTIDE SEQUENCE [LARGE SCALE GENOMIC DNA]</scope>
    <source>
        <strain evidence="5">Z07020 / HMAS-L-300199</strain>
    </source>
</reference>
<dbReference type="Proteomes" id="UP000019373">
    <property type="component" value="Unassembled WGS sequence"/>
</dbReference>
<protein>
    <recommendedName>
        <fullName evidence="3">Enoyl reductase (ER) domain-containing protein</fullName>
    </recommendedName>
</protein>
<dbReference type="InterPro" id="IPR013149">
    <property type="entry name" value="ADH-like_C"/>
</dbReference>
<evidence type="ECO:0000313" key="4">
    <source>
        <dbReference type="EMBL" id="ERF74417.1"/>
    </source>
</evidence>
<sequence>MIHNRAAWIPQVRGQLEVRDGPEPQVGEFDVLIENKAVAINPVDWKIRDFNVLGKKYPIIIGEDVSGNVVEVGSSVTKVKKGDRVLAYCIGLGTNKPINAGFQNYSVVPEITLSPFPESMSYEQAAVVPLGVSTASAGLYQKDCLNLPYPKPGSREPTGTSILVWGSSGSVGANAVQLAAASGVHVVATCSKKNADFVKGLGAKHVVDYNDESSVDQIVEALQGTKFVGAYDSICLENTWKACGAVAEKMGGGLIIGTLQPPENIELGEGVKAKGVFAITIALQQPEVGNAIFRDYLPAALKSGEYKAKPDPKVVGHGLESIADGFAAQKKGVSAAKVVVTL</sequence>
<evidence type="ECO:0000313" key="5">
    <source>
        <dbReference type="Proteomes" id="UP000019373"/>
    </source>
</evidence>
<gene>
    <name evidence="4" type="ORF">EPUS_06595</name>
</gene>
<dbReference type="PANTHER" id="PTHR45348:SF2">
    <property type="entry name" value="ZINC-TYPE ALCOHOL DEHYDROGENASE-LIKE PROTEIN C2E1P3.01"/>
    <property type="match status" value="1"/>
</dbReference>
<dbReference type="SUPFAM" id="SSF50129">
    <property type="entry name" value="GroES-like"/>
    <property type="match status" value="1"/>
</dbReference>
<evidence type="ECO:0000256" key="2">
    <source>
        <dbReference type="ARBA" id="ARBA00023002"/>
    </source>
</evidence>
<dbReference type="Gene3D" id="3.90.180.10">
    <property type="entry name" value="Medium-chain alcohol dehydrogenases, catalytic domain"/>
    <property type="match status" value="1"/>
</dbReference>
<dbReference type="OMA" id="WAPIYKK"/>
<evidence type="ECO:0000256" key="1">
    <source>
        <dbReference type="ARBA" id="ARBA00008072"/>
    </source>
</evidence>
<dbReference type="CDD" id="cd08249">
    <property type="entry name" value="enoyl_reductase_like"/>
    <property type="match status" value="1"/>
</dbReference>
<dbReference type="Pfam" id="PF08240">
    <property type="entry name" value="ADH_N"/>
    <property type="match status" value="1"/>
</dbReference>
<dbReference type="GO" id="GO:0016651">
    <property type="term" value="F:oxidoreductase activity, acting on NAD(P)H"/>
    <property type="evidence" value="ECO:0007669"/>
    <property type="project" value="InterPro"/>
</dbReference>
<dbReference type="Gene3D" id="3.40.50.720">
    <property type="entry name" value="NAD(P)-binding Rossmann-like Domain"/>
    <property type="match status" value="1"/>
</dbReference>
<dbReference type="eggNOG" id="KOG1198">
    <property type="taxonomic scope" value="Eukaryota"/>
</dbReference>
<dbReference type="AlphaFoldDB" id="U1GA83"/>
<dbReference type="InterPro" id="IPR020843">
    <property type="entry name" value="ER"/>
</dbReference>
<dbReference type="Pfam" id="PF00107">
    <property type="entry name" value="ADH_zinc_N"/>
    <property type="match status" value="1"/>
</dbReference>
<dbReference type="SUPFAM" id="SSF51735">
    <property type="entry name" value="NAD(P)-binding Rossmann-fold domains"/>
    <property type="match status" value="1"/>
</dbReference>
<evidence type="ECO:0000259" key="3">
    <source>
        <dbReference type="SMART" id="SM00829"/>
    </source>
</evidence>
<dbReference type="InterPro" id="IPR013154">
    <property type="entry name" value="ADH-like_N"/>
</dbReference>
<organism evidence="4 5">
    <name type="scientific">Endocarpon pusillum (strain Z07020 / HMAS-L-300199)</name>
    <name type="common">Lichen-forming fungus</name>
    <dbReference type="NCBI Taxonomy" id="1263415"/>
    <lineage>
        <taxon>Eukaryota</taxon>
        <taxon>Fungi</taxon>
        <taxon>Dikarya</taxon>
        <taxon>Ascomycota</taxon>
        <taxon>Pezizomycotina</taxon>
        <taxon>Eurotiomycetes</taxon>
        <taxon>Chaetothyriomycetidae</taxon>
        <taxon>Verrucariales</taxon>
        <taxon>Verrucariaceae</taxon>
        <taxon>Endocarpon</taxon>
    </lineage>
</organism>
<dbReference type="SMART" id="SM00829">
    <property type="entry name" value="PKS_ER"/>
    <property type="match status" value="1"/>
</dbReference>
<accession>U1GA83</accession>
<comment type="similarity">
    <text evidence="1">Belongs to the zinc-containing alcohol dehydrogenase family.</text>
</comment>
<dbReference type="HOGENOM" id="CLU_026673_16_5_1"/>
<keyword evidence="2" id="KW-0560">Oxidoreductase</keyword>
<dbReference type="OrthoDB" id="48317at2759"/>
<dbReference type="InterPro" id="IPR047122">
    <property type="entry name" value="Trans-enoyl_RdTase-like"/>
</dbReference>
<dbReference type="InterPro" id="IPR036291">
    <property type="entry name" value="NAD(P)-bd_dom_sf"/>
</dbReference>
<dbReference type="InterPro" id="IPR011032">
    <property type="entry name" value="GroES-like_sf"/>
</dbReference>
<dbReference type="RefSeq" id="XP_007799934.1">
    <property type="nucleotide sequence ID" value="XM_007801743.1"/>
</dbReference>